<feature type="domain" description="Protein kinase" evidence="7">
    <location>
        <begin position="73"/>
        <end position="321"/>
    </location>
</feature>
<organism evidence="8 9">
    <name type="scientific">Streptomyces millisiae</name>
    <dbReference type="NCBI Taxonomy" id="3075542"/>
    <lineage>
        <taxon>Bacteria</taxon>
        <taxon>Bacillati</taxon>
        <taxon>Actinomycetota</taxon>
        <taxon>Actinomycetes</taxon>
        <taxon>Kitasatosporales</taxon>
        <taxon>Streptomycetaceae</taxon>
        <taxon>Streptomyces</taxon>
    </lineage>
</organism>
<keyword evidence="1" id="KW-0808">Transferase</keyword>
<dbReference type="InterPro" id="IPR000719">
    <property type="entry name" value="Prot_kinase_dom"/>
</dbReference>
<keyword evidence="6" id="KW-1133">Transmembrane helix</keyword>
<keyword evidence="6" id="KW-0472">Membrane</keyword>
<evidence type="ECO:0000256" key="2">
    <source>
        <dbReference type="ARBA" id="ARBA00022741"/>
    </source>
</evidence>
<dbReference type="PANTHER" id="PTHR24348">
    <property type="entry name" value="SERINE/THREONINE-PROTEIN KINASE UNC-51-RELATED"/>
    <property type="match status" value="1"/>
</dbReference>
<keyword evidence="6" id="KW-0812">Transmembrane</keyword>
<feature type="transmembrane region" description="Helical" evidence="6">
    <location>
        <begin position="625"/>
        <end position="646"/>
    </location>
</feature>
<feature type="region of interest" description="Disordered" evidence="5">
    <location>
        <begin position="761"/>
        <end position="781"/>
    </location>
</feature>
<dbReference type="Gene3D" id="1.10.510.10">
    <property type="entry name" value="Transferase(Phosphotransferase) domain 1"/>
    <property type="match status" value="1"/>
</dbReference>
<dbReference type="PROSITE" id="PS50011">
    <property type="entry name" value="PROTEIN_KINASE_DOM"/>
    <property type="match status" value="1"/>
</dbReference>
<dbReference type="PANTHER" id="PTHR24348:SF22">
    <property type="entry name" value="NON-SPECIFIC SERINE_THREONINE PROTEIN KINASE"/>
    <property type="match status" value="1"/>
</dbReference>
<dbReference type="EMBL" id="JAVREM010000010">
    <property type="protein sequence ID" value="MDT0318971.1"/>
    <property type="molecule type" value="Genomic_DNA"/>
</dbReference>
<dbReference type="GO" id="GO:0016301">
    <property type="term" value="F:kinase activity"/>
    <property type="evidence" value="ECO:0007669"/>
    <property type="project" value="UniProtKB-KW"/>
</dbReference>
<dbReference type="Pfam" id="PF00069">
    <property type="entry name" value="Pkinase"/>
    <property type="match status" value="1"/>
</dbReference>
<evidence type="ECO:0000313" key="8">
    <source>
        <dbReference type="EMBL" id="MDT0318971.1"/>
    </source>
</evidence>
<accession>A0ABU2LN04</accession>
<protein>
    <submittedName>
        <fullName evidence="8">Protein kinase</fullName>
    </submittedName>
</protein>
<keyword evidence="2" id="KW-0547">Nucleotide-binding</keyword>
<gene>
    <name evidence="8" type="ORF">RNC47_11545</name>
</gene>
<feature type="transmembrane region" description="Helical" evidence="6">
    <location>
        <begin position="658"/>
        <end position="680"/>
    </location>
</feature>
<comment type="caution">
    <text evidence="8">The sequence shown here is derived from an EMBL/GenBank/DDBJ whole genome shotgun (WGS) entry which is preliminary data.</text>
</comment>
<dbReference type="InterPro" id="IPR008266">
    <property type="entry name" value="Tyr_kinase_AS"/>
</dbReference>
<feature type="region of interest" description="Disordered" evidence="5">
    <location>
        <begin position="1"/>
        <end position="66"/>
    </location>
</feature>
<evidence type="ECO:0000256" key="1">
    <source>
        <dbReference type="ARBA" id="ARBA00022679"/>
    </source>
</evidence>
<feature type="transmembrane region" description="Helical" evidence="6">
    <location>
        <begin position="717"/>
        <end position="750"/>
    </location>
</feature>
<dbReference type="InterPro" id="IPR011009">
    <property type="entry name" value="Kinase-like_dom_sf"/>
</dbReference>
<dbReference type="SUPFAM" id="SSF56112">
    <property type="entry name" value="Protein kinase-like (PK-like)"/>
    <property type="match status" value="1"/>
</dbReference>
<dbReference type="SMART" id="SM00220">
    <property type="entry name" value="S_TKc"/>
    <property type="match status" value="1"/>
</dbReference>
<dbReference type="RefSeq" id="WP_311597983.1">
    <property type="nucleotide sequence ID" value="NZ_JAVREM010000010.1"/>
</dbReference>
<keyword evidence="3 8" id="KW-0418">Kinase</keyword>
<sequence>MTDPEGSAADGGSRGPGRPQEPPPPTEYEPRPETGGIPATEAETESGTGGPADAGRGDTSRLPPPLRARFRLRELLRRPERPDQAAVYRVLDDTGSHVVKWYDRGRAGNPRVREILSTRQLPNVVWLTETGRIGGHPYEVAPSYGDTDLAQYLRDHPGPADPRLVRAVVTQLHAALTAVHGLGIVHRDVSPANIVLGSLDPADPELTLVDFSIAEYAPEERLADRDAWAGTPLYLSPQAVARRQVIHPQADWWALGMIVAELAGGRHPIRHSHSGYVDLELSSGPPDLSLVTDPRLLPLCRGLLTRDPDRRWGSAQVAEWLAGGSPPVAPADWPSPAAPDGRDVRAFPFMGQEFTDPVRLGMAFDGYWRQMERALAHGRGRGAFTDWLRQFLAAPRYDQAARDELAALIELLQRRPGPATLVRLLSWFAPPLEPAFRGEPVDPAHGLADLAARAEHDQRALAIVEDLAGHEILPLLDARPGGEGLAGIHRDWQAARRRWQPGVEALCAEFPALRRRIRDHPELTARDGRLTAQLLHIAAAPERCRDVLDDHVTRRLRSLPEPVDWYRWLTGDRRDPLRLLLADRLAGLAEEESHRSRADRLREHEARRMDAAAAWLGVQELPATLGWAVGGAGAVTLPWIFLVGLADVANLAPQTTVVTAWGYAVPAAAATFALELWAAYRVGYLFYHPENSLAGLVIRQAGRAARPVLRHRVLGTLAVAAVVGLLLATLVLAAWAWPAGTVLAVAWWTWRRHRAWPLRRPGAPAGPTLGNRPASPTGETP</sequence>
<name>A0ABU2LN04_9ACTN</name>
<evidence type="ECO:0000313" key="9">
    <source>
        <dbReference type="Proteomes" id="UP001183420"/>
    </source>
</evidence>
<evidence type="ECO:0000256" key="6">
    <source>
        <dbReference type="SAM" id="Phobius"/>
    </source>
</evidence>
<keyword evidence="4" id="KW-0067">ATP-binding</keyword>
<evidence type="ECO:0000256" key="3">
    <source>
        <dbReference type="ARBA" id="ARBA00022777"/>
    </source>
</evidence>
<reference evidence="9" key="1">
    <citation type="submission" date="2023-07" db="EMBL/GenBank/DDBJ databases">
        <title>30 novel species of actinomycetes from the DSMZ collection.</title>
        <authorList>
            <person name="Nouioui I."/>
        </authorList>
    </citation>
    <scope>NUCLEOTIDE SEQUENCE [LARGE SCALE GENOMIC DNA]</scope>
    <source>
        <strain evidence="9">DSM 44918</strain>
    </source>
</reference>
<dbReference type="InterPro" id="IPR045269">
    <property type="entry name" value="Atg1-like"/>
</dbReference>
<proteinExistence type="predicted"/>
<evidence type="ECO:0000256" key="4">
    <source>
        <dbReference type="ARBA" id="ARBA00022840"/>
    </source>
</evidence>
<dbReference type="PROSITE" id="PS00109">
    <property type="entry name" value="PROTEIN_KINASE_TYR"/>
    <property type="match status" value="1"/>
</dbReference>
<evidence type="ECO:0000259" key="7">
    <source>
        <dbReference type="PROSITE" id="PS50011"/>
    </source>
</evidence>
<evidence type="ECO:0000256" key="5">
    <source>
        <dbReference type="SAM" id="MobiDB-lite"/>
    </source>
</evidence>
<dbReference type="Proteomes" id="UP001183420">
    <property type="component" value="Unassembled WGS sequence"/>
</dbReference>
<keyword evidence="9" id="KW-1185">Reference proteome</keyword>